<accession>A0ABP9FP42</accession>
<sequence length="88" mass="10169">MKFRITPLNIASAFLIVLAGYIWIYGASITGSQYESWSGTIVWIFLLFAFVVAFLDITFRNFFKETRTLWIIELSFIALVIILLLLVK</sequence>
<reference evidence="3" key="1">
    <citation type="journal article" date="2019" name="Int. J. Syst. Evol. Microbiol.">
        <title>The Global Catalogue of Microorganisms (GCM) 10K type strain sequencing project: providing services to taxonomists for standard genome sequencing and annotation.</title>
        <authorList>
            <consortium name="The Broad Institute Genomics Platform"/>
            <consortium name="The Broad Institute Genome Sequencing Center for Infectious Disease"/>
            <person name="Wu L."/>
            <person name="Ma J."/>
        </authorList>
    </citation>
    <scope>NUCLEOTIDE SEQUENCE [LARGE SCALE GENOMIC DNA]</scope>
    <source>
        <strain evidence="3">JCM 18283</strain>
    </source>
</reference>
<proteinExistence type="predicted"/>
<comment type="caution">
    <text evidence="2">The sequence shown here is derived from an EMBL/GenBank/DDBJ whole genome shotgun (WGS) entry which is preliminary data.</text>
</comment>
<dbReference type="EMBL" id="BAABJI010000001">
    <property type="protein sequence ID" value="GAA4909100.1"/>
    <property type="molecule type" value="Genomic_DNA"/>
</dbReference>
<protein>
    <submittedName>
        <fullName evidence="2">Uncharacterized protein</fullName>
    </submittedName>
</protein>
<feature type="transmembrane region" description="Helical" evidence="1">
    <location>
        <begin position="37"/>
        <end position="57"/>
    </location>
</feature>
<feature type="transmembrane region" description="Helical" evidence="1">
    <location>
        <begin position="7"/>
        <end position="25"/>
    </location>
</feature>
<organism evidence="2 3">
    <name type="scientific">Mucilaginibacter defluvii</name>
    <dbReference type="NCBI Taxonomy" id="1196019"/>
    <lineage>
        <taxon>Bacteria</taxon>
        <taxon>Pseudomonadati</taxon>
        <taxon>Bacteroidota</taxon>
        <taxon>Sphingobacteriia</taxon>
        <taxon>Sphingobacteriales</taxon>
        <taxon>Sphingobacteriaceae</taxon>
        <taxon>Mucilaginibacter</taxon>
    </lineage>
</organism>
<dbReference type="Proteomes" id="UP001501436">
    <property type="component" value="Unassembled WGS sequence"/>
</dbReference>
<dbReference type="RefSeq" id="WP_345329860.1">
    <property type="nucleotide sequence ID" value="NZ_BAABJI010000001.1"/>
</dbReference>
<evidence type="ECO:0000313" key="3">
    <source>
        <dbReference type="Proteomes" id="UP001501436"/>
    </source>
</evidence>
<feature type="transmembrane region" description="Helical" evidence="1">
    <location>
        <begin position="69"/>
        <end position="87"/>
    </location>
</feature>
<evidence type="ECO:0000313" key="2">
    <source>
        <dbReference type="EMBL" id="GAA4909100.1"/>
    </source>
</evidence>
<gene>
    <name evidence="2" type="ORF">GCM10023313_10180</name>
</gene>
<keyword evidence="1" id="KW-0472">Membrane</keyword>
<keyword evidence="1" id="KW-1133">Transmembrane helix</keyword>
<keyword evidence="1" id="KW-0812">Transmembrane</keyword>
<name>A0ABP9FP42_9SPHI</name>
<keyword evidence="3" id="KW-1185">Reference proteome</keyword>
<evidence type="ECO:0000256" key="1">
    <source>
        <dbReference type="SAM" id="Phobius"/>
    </source>
</evidence>